<evidence type="ECO:0000256" key="3">
    <source>
        <dbReference type="ARBA" id="ARBA00022475"/>
    </source>
</evidence>
<evidence type="ECO:0000256" key="8">
    <source>
        <dbReference type="SAM" id="Phobius"/>
    </source>
</evidence>
<evidence type="ECO:0000313" key="10">
    <source>
        <dbReference type="Proteomes" id="UP001652442"/>
    </source>
</evidence>
<evidence type="ECO:0000313" key="9">
    <source>
        <dbReference type="EMBL" id="MCU6763654.1"/>
    </source>
</evidence>
<organism evidence="9 10">
    <name type="scientific">Brotonthovivens ammoniilytica</name>
    <dbReference type="NCBI Taxonomy" id="2981725"/>
    <lineage>
        <taxon>Bacteria</taxon>
        <taxon>Bacillati</taxon>
        <taxon>Bacillota</taxon>
        <taxon>Clostridia</taxon>
        <taxon>Lachnospirales</taxon>
        <taxon>Lachnospiraceae</taxon>
        <taxon>Brotonthovivens</taxon>
    </lineage>
</organism>
<dbReference type="EMBL" id="JAOQJQ010000009">
    <property type="protein sequence ID" value="MCU6763654.1"/>
    <property type="molecule type" value="Genomic_DNA"/>
</dbReference>
<feature type="transmembrane region" description="Helical" evidence="8">
    <location>
        <begin position="128"/>
        <end position="148"/>
    </location>
</feature>
<keyword evidence="2" id="KW-0813">Transport</keyword>
<feature type="transmembrane region" description="Helical" evidence="8">
    <location>
        <begin position="169"/>
        <end position="190"/>
    </location>
</feature>
<dbReference type="PANTHER" id="PTHR32196:SF21">
    <property type="entry name" value="ABC TRANSPORTER PERMEASE PROTEIN YPHD-RELATED"/>
    <property type="match status" value="1"/>
</dbReference>
<sequence length="336" mass="35067">MTDTKSTFSQKINIVWRALVGDYKCILIFLGIFIVLSCVSDAFLTTRNLTNVLRQICASTTLGIGFTLVVASGSIDLSVGTMVGMIGTFAALLATKTAMPAVFIVVLALGIGLLAGLLNGLLISKVGLPFFIATIATMSIFEGVNYLACNNSSVTGIPEWFKSIGQGHAGPIPVPVIMMLVMVAFGTLLIKKTTFGRNALAIGGNKEAARVCGVNTKRVEMGVFIFMGICAAVTALILTGRAASAQTSAGQGMEMDAIAAVVIGGTPLSGGKGSMVGTFVGCLIVGCINNGLNLLNVDSNWQLIAKGLLIIIAVFIDVQSSHIRNKMLKNKAQKVK</sequence>
<keyword evidence="4" id="KW-0997">Cell inner membrane</keyword>
<dbReference type="Pfam" id="PF02653">
    <property type="entry name" value="BPD_transp_2"/>
    <property type="match status" value="1"/>
</dbReference>
<feature type="transmembrane region" description="Helical" evidence="8">
    <location>
        <begin position="26"/>
        <end position="45"/>
    </location>
</feature>
<proteinExistence type="predicted"/>
<evidence type="ECO:0000256" key="2">
    <source>
        <dbReference type="ARBA" id="ARBA00022448"/>
    </source>
</evidence>
<reference evidence="9 10" key="1">
    <citation type="journal article" date="2021" name="ISME Commun">
        <title>Automated analysis of genomic sequences facilitates high-throughput and comprehensive description of bacteria.</title>
        <authorList>
            <person name="Hitch T.C.A."/>
        </authorList>
    </citation>
    <scope>NUCLEOTIDE SEQUENCE [LARGE SCALE GENOMIC DNA]</scope>
    <source>
        <strain evidence="9 10">Sanger_109</strain>
    </source>
</reference>
<dbReference type="InterPro" id="IPR001851">
    <property type="entry name" value="ABC_transp_permease"/>
</dbReference>
<keyword evidence="5 8" id="KW-0812">Transmembrane</keyword>
<dbReference type="RefSeq" id="WP_158426294.1">
    <property type="nucleotide sequence ID" value="NZ_JAOQJQ010000009.1"/>
</dbReference>
<evidence type="ECO:0000256" key="6">
    <source>
        <dbReference type="ARBA" id="ARBA00022989"/>
    </source>
</evidence>
<gene>
    <name evidence="9" type="ORF">OCV88_15200</name>
</gene>
<dbReference type="PANTHER" id="PTHR32196">
    <property type="entry name" value="ABC TRANSPORTER PERMEASE PROTEIN YPHD-RELATED-RELATED"/>
    <property type="match status" value="1"/>
</dbReference>
<name>A0ABT2TN51_9FIRM</name>
<evidence type="ECO:0000256" key="4">
    <source>
        <dbReference type="ARBA" id="ARBA00022519"/>
    </source>
</evidence>
<keyword evidence="7 8" id="KW-0472">Membrane</keyword>
<evidence type="ECO:0000256" key="5">
    <source>
        <dbReference type="ARBA" id="ARBA00022692"/>
    </source>
</evidence>
<evidence type="ECO:0000256" key="1">
    <source>
        <dbReference type="ARBA" id="ARBA00004651"/>
    </source>
</evidence>
<feature type="transmembrane region" description="Helical" evidence="8">
    <location>
        <begin position="223"/>
        <end position="243"/>
    </location>
</feature>
<protein>
    <submittedName>
        <fullName evidence="9">ABC transporter permease</fullName>
    </submittedName>
</protein>
<keyword evidence="10" id="KW-1185">Reference proteome</keyword>
<dbReference type="CDD" id="cd06579">
    <property type="entry name" value="TM_PBP1_transp_AraH_like"/>
    <property type="match status" value="1"/>
</dbReference>
<keyword evidence="6 8" id="KW-1133">Transmembrane helix</keyword>
<comment type="caution">
    <text evidence="9">The sequence shown here is derived from an EMBL/GenBank/DDBJ whole genome shotgun (WGS) entry which is preliminary data.</text>
</comment>
<comment type="subcellular location">
    <subcellularLocation>
        <location evidence="1">Cell membrane</location>
        <topology evidence="1">Multi-pass membrane protein</topology>
    </subcellularLocation>
</comment>
<keyword evidence="3" id="KW-1003">Cell membrane</keyword>
<dbReference type="Proteomes" id="UP001652442">
    <property type="component" value="Unassembled WGS sequence"/>
</dbReference>
<feature type="transmembrane region" description="Helical" evidence="8">
    <location>
        <begin position="101"/>
        <end position="122"/>
    </location>
</feature>
<accession>A0ABT2TN51</accession>
<feature type="transmembrane region" description="Helical" evidence="8">
    <location>
        <begin position="276"/>
        <end position="295"/>
    </location>
</feature>
<evidence type="ECO:0000256" key="7">
    <source>
        <dbReference type="ARBA" id="ARBA00023136"/>
    </source>
</evidence>